<dbReference type="GeneID" id="39985811"/>
<evidence type="ECO:0000313" key="3">
    <source>
        <dbReference type="Proteomes" id="UP000192257"/>
    </source>
</evidence>
<dbReference type="InterPro" id="IPR002913">
    <property type="entry name" value="START_lipid-bd_dom"/>
</dbReference>
<dbReference type="EMBL" id="NBCO01000016">
    <property type="protein sequence ID" value="ORC88521.1"/>
    <property type="molecule type" value="Genomic_DNA"/>
</dbReference>
<dbReference type="InterPro" id="IPR041951">
    <property type="entry name" value="STARD10_START"/>
</dbReference>
<dbReference type="Proteomes" id="UP000192257">
    <property type="component" value="Unassembled WGS sequence"/>
</dbReference>
<gene>
    <name evidence="2" type="ORF">TM35_000161590</name>
</gene>
<dbReference type="PROSITE" id="PS50848">
    <property type="entry name" value="START"/>
    <property type="match status" value="1"/>
</dbReference>
<dbReference type="GO" id="GO:0008289">
    <property type="term" value="F:lipid binding"/>
    <property type="evidence" value="ECO:0007669"/>
    <property type="project" value="InterPro"/>
</dbReference>
<dbReference type="PANTHER" id="PTHR19308">
    <property type="entry name" value="PHOSPHATIDYLCHOLINE TRANSFER PROTEIN"/>
    <property type="match status" value="1"/>
</dbReference>
<keyword evidence="3" id="KW-1185">Reference proteome</keyword>
<evidence type="ECO:0000313" key="2">
    <source>
        <dbReference type="EMBL" id="ORC88521.1"/>
    </source>
</evidence>
<dbReference type="SMART" id="SM00234">
    <property type="entry name" value="START"/>
    <property type="match status" value="1"/>
</dbReference>
<name>A0A1X0NV84_9TRYP</name>
<dbReference type="PANTHER" id="PTHR19308:SF40">
    <property type="entry name" value="START DOMAIN-CONTAINING PROTEIN"/>
    <property type="match status" value="1"/>
</dbReference>
<proteinExistence type="predicted"/>
<dbReference type="VEuPathDB" id="TriTrypDB:TM35_000161590"/>
<dbReference type="Pfam" id="PF01852">
    <property type="entry name" value="START"/>
    <property type="match status" value="1"/>
</dbReference>
<dbReference type="SUPFAM" id="SSF55961">
    <property type="entry name" value="Bet v1-like"/>
    <property type="match status" value="1"/>
</dbReference>
<comment type="caution">
    <text evidence="2">The sequence shown here is derived from an EMBL/GenBank/DDBJ whole genome shotgun (WGS) entry which is preliminary data.</text>
</comment>
<feature type="domain" description="START" evidence="1">
    <location>
        <begin position="76"/>
        <end position="259"/>
    </location>
</feature>
<sequence length="311" mass="35071">MPSHKNGSNGGAAGDSKDDTVVTYQTPFPITGPEVQHGGRTYRLATKQDCLSFRNFADSLDGFVLQYNRKNEVITWNKKISGEPMRVIKVFGVFPDIQPQTLYDMLQDAIFREVWDNFRIDAFRIVKLDENNDIGYYAAKSPVPGVANRDFVNQRAWINAGNDEYVIFNTSVPHRDVPLDYLKAKKISSDSVVRAISKITGYLVRPWTDENGKKGSCLTYITQCDPAGWIPTPVTNFISTKFAPNTIRTVEEAAKQFKEWLPKQKDYVKDWPETADPYGVPVQHLTIEFAKEKWGSDGDSGKQKKGKTSKG</sequence>
<dbReference type="InterPro" id="IPR051213">
    <property type="entry name" value="START_lipid_transfer"/>
</dbReference>
<reference evidence="2 3" key="1">
    <citation type="submission" date="2017-03" db="EMBL/GenBank/DDBJ databases">
        <title>An alternative strategy for trypanosome survival in the mammalian bloodstream revealed through genome and transcriptome analysis of the ubiquitous bovine parasite Trypanosoma (Megatrypanum) theileri.</title>
        <authorList>
            <person name="Kelly S."/>
            <person name="Ivens A."/>
            <person name="Mott A."/>
            <person name="O'Neill E."/>
            <person name="Emms D."/>
            <person name="Macleod O."/>
            <person name="Voorheis P."/>
            <person name="Matthews J."/>
            <person name="Matthews K."/>
            <person name="Carrington M."/>
        </authorList>
    </citation>
    <scope>NUCLEOTIDE SEQUENCE [LARGE SCALE GENOMIC DNA]</scope>
    <source>
        <strain evidence="2">Edinburgh</strain>
    </source>
</reference>
<organism evidence="2 3">
    <name type="scientific">Trypanosoma theileri</name>
    <dbReference type="NCBI Taxonomy" id="67003"/>
    <lineage>
        <taxon>Eukaryota</taxon>
        <taxon>Discoba</taxon>
        <taxon>Euglenozoa</taxon>
        <taxon>Kinetoplastea</taxon>
        <taxon>Metakinetoplastina</taxon>
        <taxon>Trypanosomatida</taxon>
        <taxon>Trypanosomatidae</taxon>
        <taxon>Trypanosoma</taxon>
    </lineage>
</organism>
<dbReference type="Gene3D" id="3.30.530.20">
    <property type="match status" value="1"/>
</dbReference>
<dbReference type="InterPro" id="IPR023393">
    <property type="entry name" value="START-like_dom_sf"/>
</dbReference>
<dbReference type="GO" id="GO:0005737">
    <property type="term" value="C:cytoplasm"/>
    <property type="evidence" value="ECO:0007669"/>
    <property type="project" value="UniProtKB-ARBA"/>
</dbReference>
<accession>A0A1X0NV84</accession>
<protein>
    <recommendedName>
        <fullName evidence="1">START domain-containing protein</fullName>
    </recommendedName>
</protein>
<dbReference type="OrthoDB" id="5403181at2759"/>
<dbReference type="RefSeq" id="XP_028882587.1">
    <property type="nucleotide sequence ID" value="XM_029026031.1"/>
</dbReference>
<dbReference type="AlphaFoldDB" id="A0A1X0NV84"/>
<evidence type="ECO:0000259" key="1">
    <source>
        <dbReference type="PROSITE" id="PS50848"/>
    </source>
</evidence>
<dbReference type="CDD" id="cd08871">
    <property type="entry name" value="START_STARD10-like"/>
    <property type="match status" value="1"/>
</dbReference>